<keyword evidence="1" id="KW-0175">Coiled coil</keyword>
<feature type="coiled-coil region" evidence="1">
    <location>
        <begin position="19"/>
        <end position="53"/>
    </location>
</feature>
<accession>A0A6J5KP26</accession>
<evidence type="ECO:0000256" key="1">
    <source>
        <dbReference type="SAM" id="Coils"/>
    </source>
</evidence>
<name>A0A6J5KP26_9CAUD</name>
<gene>
    <name evidence="2" type="ORF">UFOVP48_42</name>
</gene>
<dbReference type="EMBL" id="LR796172">
    <property type="protein sequence ID" value="CAB4123601.1"/>
    <property type="molecule type" value="Genomic_DNA"/>
</dbReference>
<reference evidence="2" key="1">
    <citation type="submission" date="2020-04" db="EMBL/GenBank/DDBJ databases">
        <authorList>
            <person name="Chiriac C."/>
            <person name="Salcher M."/>
            <person name="Ghai R."/>
            <person name="Kavagutti S V."/>
        </authorList>
    </citation>
    <scope>NUCLEOTIDE SEQUENCE</scope>
</reference>
<organism evidence="2">
    <name type="scientific">uncultured Caudovirales phage</name>
    <dbReference type="NCBI Taxonomy" id="2100421"/>
    <lineage>
        <taxon>Viruses</taxon>
        <taxon>Duplodnaviria</taxon>
        <taxon>Heunggongvirae</taxon>
        <taxon>Uroviricota</taxon>
        <taxon>Caudoviricetes</taxon>
        <taxon>Peduoviridae</taxon>
        <taxon>Maltschvirus</taxon>
        <taxon>Maltschvirus maltsch</taxon>
    </lineage>
</organism>
<evidence type="ECO:0000313" key="2">
    <source>
        <dbReference type="EMBL" id="CAB4123601.1"/>
    </source>
</evidence>
<sequence length="56" mass="6565">MNDSPNFAAWTPETLAKFATDAYVRMQEQQDALEQYQRDLKDAMAQLRKALWENSK</sequence>
<protein>
    <submittedName>
        <fullName evidence="2">Uncharacterized protein</fullName>
    </submittedName>
</protein>
<proteinExistence type="predicted"/>